<dbReference type="PANTHER" id="PTHR43133:SF46">
    <property type="entry name" value="RNA POLYMERASE SIGMA-70 FACTOR ECF SUBFAMILY"/>
    <property type="match status" value="1"/>
</dbReference>
<dbReference type="InterPro" id="IPR013324">
    <property type="entry name" value="RNA_pol_sigma_r3/r4-like"/>
</dbReference>
<dbReference type="InterPro" id="IPR039425">
    <property type="entry name" value="RNA_pol_sigma-70-like"/>
</dbReference>
<evidence type="ECO:0000256" key="2">
    <source>
        <dbReference type="ARBA" id="ARBA00023015"/>
    </source>
</evidence>
<keyword evidence="10" id="KW-1185">Reference proteome</keyword>
<evidence type="ECO:0000259" key="6">
    <source>
        <dbReference type="Pfam" id="PF08281"/>
    </source>
</evidence>
<dbReference type="Proteomes" id="UP000396862">
    <property type="component" value="Unassembled WGS sequence"/>
</dbReference>
<dbReference type="GO" id="GO:0000428">
    <property type="term" value="C:DNA-directed RNA polymerase complex"/>
    <property type="evidence" value="ECO:0007669"/>
    <property type="project" value="UniProtKB-KW"/>
</dbReference>
<keyword evidence="4" id="KW-0804">Transcription</keyword>
<evidence type="ECO:0000313" key="8">
    <source>
        <dbReference type="EMBL" id="PSK81105.1"/>
    </source>
</evidence>
<dbReference type="GO" id="GO:0003677">
    <property type="term" value="F:DNA binding"/>
    <property type="evidence" value="ECO:0007669"/>
    <property type="project" value="InterPro"/>
</dbReference>
<feature type="domain" description="RNA polymerase sigma-70 region 2" evidence="5">
    <location>
        <begin position="17"/>
        <end position="81"/>
    </location>
</feature>
<dbReference type="EMBL" id="PYGC01000011">
    <property type="protein sequence ID" value="PSK81105.1"/>
    <property type="molecule type" value="Genomic_DNA"/>
</dbReference>
<dbReference type="SUPFAM" id="SSF88946">
    <property type="entry name" value="Sigma2 domain of RNA polymerase sigma factors"/>
    <property type="match status" value="1"/>
</dbReference>
<evidence type="ECO:0000259" key="5">
    <source>
        <dbReference type="Pfam" id="PF04542"/>
    </source>
</evidence>
<dbReference type="EMBL" id="BLAU01000001">
    <property type="protein sequence ID" value="GET22222.1"/>
    <property type="molecule type" value="Genomic_DNA"/>
</dbReference>
<dbReference type="InterPro" id="IPR007627">
    <property type="entry name" value="RNA_pol_sigma70_r2"/>
</dbReference>
<evidence type="ECO:0000313" key="9">
    <source>
        <dbReference type="Proteomes" id="UP000240621"/>
    </source>
</evidence>
<organism evidence="8 9">
    <name type="scientific">Prolixibacter denitrificans</name>
    <dbReference type="NCBI Taxonomy" id="1541063"/>
    <lineage>
        <taxon>Bacteria</taxon>
        <taxon>Pseudomonadati</taxon>
        <taxon>Bacteroidota</taxon>
        <taxon>Bacteroidia</taxon>
        <taxon>Marinilabiliales</taxon>
        <taxon>Prolixibacteraceae</taxon>
        <taxon>Prolixibacter</taxon>
    </lineage>
</organism>
<dbReference type="GO" id="GO:0006352">
    <property type="term" value="P:DNA-templated transcription initiation"/>
    <property type="evidence" value="ECO:0007669"/>
    <property type="project" value="InterPro"/>
</dbReference>
<dbReference type="Pfam" id="PF04542">
    <property type="entry name" value="Sigma70_r2"/>
    <property type="match status" value="1"/>
</dbReference>
<evidence type="ECO:0000313" key="7">
    <source>
        <dbReference type="EMBL" id="GET22222.1"/>
    </source>
</evidence>
<reference evidence="8 9" key="1">
    <citation type="submission" date="2018-03" db="EMBL/GenBank/DDBJ databases">
        <title>Genomic Encyclopedia of Archaeal and Bacterial Type Strains, Phase II (KMG-II): from individual species to whole genera.</title>
        <authorList>
            <person name="Goeker M."/>
        </authorList>
    </citation>
    <scope>NUCLEOTIDE SEQUENCE [LARGE SCALE GENOMIC DNA]</scope>
    <source>
        <strain evidence="8 9">DSM 27267</strain>
    </source>
</reference>
<comment type="caution">
    <text evidence="8">The sequence shown here is derived from an EMBL/GenBank/DDBJ whole genome shotgun (WGS) entry which is preliminary data.</text>
</comment>
<dbReference type="Proteomes" id="UP000240621">
    <property type="component" value="Unassembled WGS sequence"/>
</dbReference>
<evidence type="ECO:0000256" key="1">
    <source>
        <dbReference type="ARBA" id="ARBA00010641"/>
    </source>
</evidence>
<sequence length="189" mass="22509">MAGELKNISNEEFRSIFDQYYPMLFHLGKEYLQDEDEAKEVAQNAFVKLWEIRESLSNESNIRNFLYTIAKNNCLNCLKRREVLAVHHDRMKYLEMHFNYEALNRMDHQYLEFSELKEKIEEAISGLSENCRRVFYMSRFEDKSNKEIAASLNVTVKTVEAHMTKALKHLRKELKDYLPVLLVITNFLN</sequence>
<name>A0A2P8C805_9BACT</name>
<protein>
    <submittedName>
        <fullName evidence="7">DNA-directed RNA polymerase sigma-70 factor</fullName>
    </submittedName>
    <submittedName>
        <fullName evidence="8">RNA polymerase sigma-70 factor (ECF subfamily)</fullName>
    </submittedName>
</protein>
<evidence type="ECO:0000256" key="4">
    <source>
        <dbReference type="ARBA" id="ARBA00023163"/>
    </source>
</evidence>
<dbReference type="GO" id="GO:0016987">
    <property type="term" value="F:sigma factor activity"/>
    <property type="evidence" value="ECO:0007669"/>
    <property type="project" value="UniProtKB-KW"/>
</dbReference>
<dbReference type="InterPro" id="IPR036388">
    <property type="entry name" value="WH-like_DNA-bd_sf"/>
</dbReference>
<dbReference type="CDD" id="cd06171">
    <property type="entry name" value="Sigma70_r4"/>
    <property type="match status" value="1"/>
</dbReference>
<feature type="domain" description="RNA polymerase sigma factor 70 region 4 type 2" evidence="6">
    <location>
        <begin position="118"/>
        <end position="170"/>
    </location>
</feature>
<evidence type="ECO:0000313" key="10">
    <source>
        <dbReference type="Proteomes" id="UP000396862"/>
    </source>
</evidence>
<dbReference type="InterPro" id="IPR014284">
    <property type="entry name" value="RNA_pol_sigma-70_dom"/>
</dbReference>
<dbReference type="Gene3D" id="1.10.10.10">
    <property type="entry name" value="Winged helix-like DNA-binding domain superfamily/Winged helix DNA-binding domain"/>
    <property type="match status" value="1"/>
</dbReference>
<dbReference type="InterPro" id="IPR013325">
    <property type="entry name" value="RNA_pol_sigma_r2"/>
</dbReference>
<dbReference type="Pfam" id="PF08281">
    <property type="entry name" value="Sigma70_r4_2"/>
    <property type="match status" value="1"/>
</dbReference>
<accession>A0A2P8C805</accession>
<dbReference type="AlphaFoldDB" id="A0A2P8C805"/>
<dbReference type="PANTHER" id="PTHR43133">
    <property type="entry name" value="RNA POLYMERASE ECF-TYPE SIGMA FACTO"/>
    <property type="match status" value="1"/>
</dbReference>
<dbReference type="NCBIfam" id="TIGR02937">
    <property type="entry name" value="sigma70-ECF"/>
    <property type="match status" value="1"/>
</dbReference>
<keyword evidence="2" id="KW-0805">Transcription regulation</keyword>
<gene>
    <name evidence="8" type="ORF">CLV93_11182</name>
    <name evidence="7" type="ORF">JCM18694_24680</name>
</gene>
<dbReference type="OrthoDB" id="1119198at2"/>
<dbReference type="InterPro" id="IPR014327">
    <property type="entry name" value="RNA_pol_sigma70_bacteroid"/>
</dbReference>
<dbReference type="NCBIfam" id="TIGR02985">
    <property type="entry name" value="Sig70_bacteroi1"/>
    <property type="match status" value="1"/>
</dbReference>
<dbReference type="Gene3D" id="1.10.1740.10">
    <property type="match status" value="1"/>
</dbReference>
<keyword evidence="3" id="KW-0731">Sigma factor</keyword>
<keyword evidence="7" id="KW-0240">DNA-directed RNA polymerase</keyword>
<proteinExistence type="inferred from homology"/>
<dbReference type="SUPFAM" id="SSF88659">
    <property type="entry name" value="Sigma3 and sigma4 domains of RNA polymerase sigma factors"/>
    <property type="match status" value="1"/>
</dbReference>
<dbReference type="RefSeq" id="WP_106543421.1">
    <property type="nucleotide sequence ID" value="NZ_BLAU01000001.1"/>
</dbReference>
<comment type="similarity">
    <text evidence="1">Belongs to the sigma-70 factor family. ECF subfamily.</text>
</comment>
<evidence type="ECO:0000256" key="3">
    <source>
        <dbReference type="ARBA" id="ARBA00023082"/>
    </source>
</evidence>
<reference evidence="7 10" key="2">
    <citation type="submission" date="2019-10" db="EMBL/GenBank/DDBJ databases">
        <title>Prolixibacter strains distinguished by the presence of nitrate reductase genes were adept at nitrate-dependent anaerobic corrosion of metallic iron and carbon steel.</title>
        <authorList>
            <person name="Iino T."/>
            <person name="Shono N."/>
            <person name="Ito K."/>
            <person name="Nakamura R."/>
            <person name="Sueoka K."/>
            <person name="Harayama S."/>
            <person name="Ohkuma M."/>
        </authorList>
    </citation>
    <scope>NUCLEOTIDE SEQUENCE [LARGE SCALE GENOMIC DNA]</scope>
    <source>
        <strain evidence="7 10">MIC1-1</strain>
    </source>
</reference>
<dbReference type="InterPro" id="IPR013249">
    <property type="entry name" value="RNA_pol_sigma70_r4_t2"/>
</dbReference>